<feature type="domain" description="DNA2/NAM7 helicase helicase" evidence="11">
    <location>
        <begin position="794"/>
        <end position="882"/>
    </location>
</feature>
<dbReference type="Proteomes" id="UP000092462">
    <property type="component" value="Unassembled WGS sequence"/>
</dbReference>
<evidence type="ECO:0000256" key="2">
    <source>
        <dbReference type="ARBA" id="ARBA00005601"/>
    </source>
</evidence>
<feature type="domain" description="Helicase MOV-10 helical" evidence="14">
    <location>
        <begin position="472"/>
        <end position="533"/>
    </location>
</feature>
<evidence type="ECO:0000313" key="16">
    <source>
        <dbReference type="Proteomes" id="UP000092462"/>
    </source>
</evidence>
<dbReference type="CDD" id="cd18808">
    <property type="entry name" value="SF1_C_Upf1"/>
    <property type="match status" value="1"/>
</dbReference>
<dbReference type="InterPro" id="IPR041679">
    <property type="entry name" value="DNA2/NAM7-like_C"/>
</dbReference>
<evidence type="ECO:0000256" key="10">
    <source>
        <dbReference type="ARBA" id="ARBA00047984"/>
    </source>
</evidence>
<organism evidence="15 16">
    <name type="scientific">Phlebotomus papatasi</name>
    <name type="common">Sandfly</name>
    <dbReference type="NCBI Taxonomy" id="29031"/>
    <lineage>
        <taxon>Eukaryota</taxon>
        <taxon>Metazoa</taxon>
        <taxon>Ecdysozoa</taxon>
        <taxon>Arthropoda</taxon>
        <taxon>Hexapoda</taxon>
        <taxon>Insecta</taxon>
        <taxon>Pterygota</taxon>
        <taxon>Neoptera</taxon>
        <taxon>Endopterygota</taxon>
        <taxon>Diptera</taxon>
        <taxon>Nematocera</taxon>
        <taxon>Psychodoidea</taxon>
        <taxon>Psychodidae</taxon>
        <taxon>Phlebotomus</taxon>
        <taxon>Phlebotomus</taxon>
    </lineage>
</organism>
<proteinExistence type="inferred from homology"/>
<evidence type="ECO:0000256" key="4">
    <source>
        <dbReference type="ARBA" id="ARBA00022490"/>
    </source>
</evidence>
<evidence type="ECO:0000259" key="14">
    <source>
        <dbReference type="Pfam" id="PF21635"/>
    </source>
</evidence>
<dbReference type="EMBL" id="AJVK01000405">
    <property type="status" value="NOT_ANNOTATED_CDS"/>
    <property type="molecule type" value="Genomic_DNA"/>
</dbReference>
<dbReference type="InterPro" id="IPR027417">
    <property type="entry name" value="P-loop_NTPase"/>
</dbReference>
<dbReference type="AlphaFoldDB" id="A0A1B0D5V7"/>
<evidence type="ECO:0000313" key="15">
    <source>
        <dbReference type="EnsemblMetazoa" id="PPAI002864-PA"/>
    </source>
</evidence>
<dbReference type="VEuPathDB" id="VectorBase:PPAI002864"/>
<evidence type="ECO:0000259" key="13">
    <source>
        <dbReference type="Pfam" id="PF21634"/>
    </source>
</evidence>
<dbReference type="InterPro" id="IPR041677">
    <property type="entry name" value="DNA2/NAM7_AAA_11"/>
</dbReference>
<dbReference type="CTD" id="38427"/>
<keyword evidence="8" id="KW-0067">ATP-binding</keyword>
<evidence type="ECO:0000256" key="8">
    <source>
        <dbReference type="ARBA" id="ARBA00022840"/>
    </source>
</evidence>
<dbReference type="GO" id="GO:0005737">
    <property type="term" value="C:cytoplasm"/>
    <property type="evidence" value="ECO:0007669"/>
    <property type="project" value="UniProtKB-SubCell"/>
</dbReference>
<dbReference type="GO" id="GO:0031047">
    <property type="term" value="P:regulatory ncRNA-mediated gene silencing"/>
    <property type="evidence" value="ECO:0007669"/>
    <property type="project" value="UniProtKB-KW"/>
</dbReference>
<dbReference type="Pfam" id="PF13087">
    <property type="entry name" value="AAA_12"/>
    <property type="match status" value="1"/>
</dbReference>
<keyword evidence="4" id="KW-0963">Cytoplasm</keyword>
<protein>
    <recommendedName>
        <fullName evidence="3">RNA helicase</fullName>
        <ecNumber evidence="3">3.6.4.13</ecNumber>
    </recommendedName>
</protein>
<evidence type="ECO:0000256" key="5">
    <source>
        <dbReference type="ARBA" id="ARBA00022741"/>
    </source>
</evidence>
<keyword evidence="7" id="KW-0347">Helicase</keyword>
<comment type="subcellular location">
    <subcellularLocation>
        <location evidence="1">Cytoplasm</location>
    </subcellularLocation>
</comment>
<keyword evidence="16" id="KW-1185">Reference proteome</keyword>
<dbReference type="PANTHER" id="PTHR45418">
    <property type="entry name" value="CANCER/TESTIS ANTIGEN 55"/>
    <property type="match status" value="1"/>
</dbReference>
<comment type="similarity">
    <text evidence="2">Belongs to the DNA2/NAM7 helicase family. SDE3 subfamily.</text>
</comment>
<dbReference type="RefSeq" id="XP_055703298.1">
    <property type="nucleotide sequence ID" value="XM_055847323.1"/>
</dbReference>
<evidence type="ECO:0000256" key="7">
    <source>
        <dbReference type="ARBA" id="ARBA00022806"/>
    </source>
</evidence>
<keyword evidence="5" id="KW-0547">Nucleotide-binding</keyword>
<evidence type="ECO:0000256" key="9">
    <source>
        <dbReference type="ARBA" id="ARBA00023158"/>
    </source>
</evidence>
<reference evidence="15" key="1">
    <citation type="submission" date="2022-08" db="UniProtKB">
        <authorList>
            <consortium name="EnsemblMetazoa"/>
        </authorList>
    </citation>
    <scope>IDENTIFICATION</scope>
    <source>
        <strain evidence="15">Israel</strain>
    </source>
</reference>
<sequence>MNTLEMVLDLAFLRFSKNRREVKEKELEKVLKRLEDKNEVAEKNDEEAKEREYLEELKRSGECVKKAGWITKLLPTYGIIDDRYRFEINLTEEFTNLAEGCRVSYLAYKQKDGIIKVVKIEMVLQEAWDCNGARSNEKSLDQAIEEYFGTHLRKVNGTVKSIAATQTSSIVTIETEVDREVSVDISTIEIQFNPAVGDKIVLTCKVQTDDTFLDFSGAVLDFVAINPVRTMIDVGTVTRVNPSGDGGRINRNIAFRKAALEAEYVPNQGDIVAFDAIENEKDDCLWRCLKVVLTKRSELPHDEPTQPHETVINERGIVVEEIPPIFLPDIGQKVNLDIVIKNTSNRTHKLFRTIIPVARKMSQLELLSPHIDDSFNLEPGAQQTFKLLVHGRFCGLSAEQIVWKFGGGWHVKRRIEIQVGNDDTIVTIEPPRNPKSRYNSNGYDRQFARKDADVIRGGALMKSTGIISKVIGQFLVPDNMKKLVLGANTKMDAEDSVVRNYPGLRHQLEPKNYSHNFHNLLFLEEIQLWSDFRIYDRTEVFFKRPNRDYLSLDIDNVAETRPSLILGDIIRVISPWNDRRVYEGHVHKIQQNRVLVKFEKNFQNSYNGELYNVQFQYTRGNFRKLHHAVGKILDQMEQSVIFPTRVDPKPPQVDVEIVNGEMLDQKSGKVLKWFNGMLNEAQKRAIKNVLRGEARPMPYIIFGPPGTGKTYTVLEAILQIATNVPHSRILVCASSNSAANLITERLISCRYFFQGDFIRIVGLSAIDRNSIPEHLHPYCALCDISIDGTTSNEIKESETGLKMQCNSKYLAEKKVIIGTCQALGSFMTLNLRNKNHFTHAIIDEAGQCSEPESVIPLTLLHPDMGQIILAGDPRQLGPQILSSIAKNHGLGVSLLDRLLERFPYEKNYDRHAYGFDERLVTKLIYNYRSIPSVLKLYSDLFYDEKLVPTISEEDSEEIAFLEKYKSILPDTLNPKHGVFFFSVIGENRQDIDSPSWYNPVEAKNIFIFCTKLYKLGIKHSDIGIITPYKAQVQRIRQFMHQIDEDKIPKVGSVEEFQGQERNIIILSTVRSSKSFLAQDFKHSMGFVQNNKRLNVAISRAKSLLIIFGNANLLATDPNWCKVIRYAADQSAFFGDLPLQLGSQTY</sequence>
<dbReference type="InterPro" id="IPR049079">
    <property type="entry name" value="Mov-10_helical"/>
</dbReference>
<dbReference type="EMBL" id="AJVK01000406">
    <property type="status" value="NOT_ANNOTATED_CDS"/>
    <property type="molecule type" value="Genomic_DNA"/>
</dbReference>
<dbReference type="InterPro" id="IPR047187">
    <property type="entry name" value="SF1_C_Upf1"/>
</dbReference>
<dbReference type="EnsemblMetazoa" id="PPAI002864-RA">
    <property type="protein sequence ID" value="PPAI002864-PA"/>
    <property type="gene ID" value="PPAI002864"/>
</dbReference>
<dbReference type="PANTHER" id="PTHR45418:SF1">
    <property type="entry name" value="CANCER_TESTIS ANTIGEN 55"/>
    <property type="match status" value="1"/>
</dbReference>
<dbReference type="Pfam" id="PF21634">
    <property type="entry name" value="MOV-10_beta-barrel"/>
    <property type="match status" value="1"/>
</dbReference>
<feature type="domain" description="Helicase MOV-10-like beta-barrel" evidence="13">
    <location>
        <begin position="535"/>
        <end position="615"/>
    </location>
</feature>
<dbReference type="KEGG" id="ppap:129801889"/>
<dbReference type="Pfam" id="PF21635">
    <property type="entry name" value="Mov-10_helical"/>
    <property type="match status" value="1"/>
</dbReference>
<dbReference type="EMBL" id="AJVK01000403">
    <property type="status" value="NOT_ANNOTATED_CDS"/>
    <property type="molecule type" value="Genomic_DNA"/>
</dbReference>
<dbReference type="GO" id="GO:0003724">
    <property type="term" value="F:RNA helicase activity"/>
    <property type="evidence" value="ECO:0007669"/>
    <property type="project" value="UniProtKB-EC"/>
</dbReference>
<keyword evidence="6" id="KW-0378">Hydrolase</keyword>
<evidence type="ECO:0000256" key="1">
    <source>
        <dbReference type="ARBA" id="ARBA00004496"/>
    </source>
</evidence>
<dbReference type="Pfam" id="PF13086">
    <property type="entry name" value="AAA_11"/>
    <property type="match status" value="2"/>
</dbReference>
<dbReference type="EMBL" id="AJVK01000402">
    <property type="status" value="NOT_ANNOTATED_CDS"/>
    <property type="molecule type" value="Genomic_DNA"/>
</dbReference>
<dbReference type="EMBL" id="AJVK01000407">
    <property type="status" value="NOT_ANNOTATED_CDS"/>
    <property type="molecule type" value="Genomic_DNA"/>
</dbReference>
<comment type="catalytic activity">
    <reaction evidence="10">
        <text>ATP + H2O = ADP + phosphate + H(+)</text>
        <dbReference type="Rhea" id="RHEA:13065"/>
        <dbReference type="ChEBI" id="CHEBI:15377"/>
        <dbReference type="ChEBI" id="CHEBI:15378"/>
        <dbReference type="ChEBI" id="CHEBI:30616"/>
        <dbReference type="ChEBI" id="CHEBI:43474"/>
        <dbReference type="ChEBI" id="CHEBI:456216"/>
        <dbReference type="EC" id="3.6.4.13"/>
    </reaction>
</comment>
<dbReference type="GO" id="GO:0005524">
    <property type="term" value="F:ATP binding"/>
    <property type="evidence" value="ECO:0007669"/>
    <property type="project" value="UniProtKB-KW"/>
</dbReference>
<evidence type="ECO:0000259" key="11">
    <source>
        <dbReference type="Pfam" id="PF13086"/>
    </source>
</evidence>
<evidence type="ECO:0000259" key="12">
    <source>
        <dbReference type="Pfam" id="PF13087"/>
    </source>
</evidence>
<dbReference type="GeneID" id="129801889"/>
<dbReference type="SUPFAM" id="SSF52540">
    <property type="entry name" value="P-loop containing nucleoside triphosphate hydrolases"/>
    <property type="match status" value="1"/>
</dbReference>
<dbReference type="OrthoDB" id="6513042at2759"/>
<name>A0A1B0D5V7_PHLPP</name>
<evidence type="ECO:0000256" key="3">
    <source>
        <dbReference type="ARBA" id="ARBA00012552"/>
    </source>
</evidence>
<dbReference type="VEuPathDB" id="VectorBase:PPAPM1_001027"/>
<dbReference type="GO" id="GO:0016787">
    <property type="term" value="F:hydrolase activity"/>
    <property type="evidence" value="ECO:0007669"/>
    <property type="project" value="UniProtKB-KW"/>
</dbReference>
<accession>A0A1B0D5V7</accession>
<evidence type="ECO:0000256" key="6">
    <source>
        <dbReference type="ARBA" id="ARBA00022801"/>
    </source>
</evidence>
<dbReference type="EMBL" id="AJVK01000404">
    <property type="status" value="NOT_ANNOTATED_CDS"/>
    <property type="molecule type" value="Genomic_DNA"/>
</dbReference>
<dbReference type="EC" id="3.6.4.13" evidence="3"/>
<dbReference type="InterPro" id="IPR049080">
    <property type="entry name" value="MOV-10-like_beta-barrel"/>
</dbReference>
<feature type="domain" description="DNA2/NAM7 helicase helicase" evidence="11">
    <location>
        <begin position="678"/>
        <end position="778"/>
    </location>
</feature>
<feature type="domain" description="DNA2/NAM7 helicase-like C-terminal" evidence="12">
    <location>
        <begin position="907"/>
        <end position="1110"/>
    </location>
</feature>
<dbReference type="Gene3D" id="3.40.50.300">
    <property type="entry name" value="P-loop containing nucleotide triphosphate hydrolases"/>
    <property type="match status" value="2"/>
</dbReference>
<keyword evidence="9" id="KW-0943">RNA-mediated gene silencing</keyword>